<feature type="region of interest" description="Disordered" evidence="1">
    <location>
        <begin position="118"/>
        <end position="153"/>
    </location>
</feature>
<dbReference type="OrthoDB" id="5423493at2759"/>
<gene>
    <name evidence="2" type="ORF">FGG08_006176</name>
</gene>
<feature type="compositionally biased region" description="Low complexity" evidence="1">
    <location>
        <begin position="216"/>
        <end position="225"/>
    </location>
</feature>
<feature type="compositionally biased region" description="Polar residues" evidence="1">
    <location>
        <begin position="407"/>
        <end position="417"/>
    </location>
</feature>
<feature type="compositionally biased region" description="Basic and acidic residues" evidence="1">
    <location>
        <begin position="267"/>
        <end position="281"/>
    </location>
</feature>
<feature type="compositionally biased region" description="Basic and acidic residues" evidence="1">
    <location>
        <begin position="425"/>
        <end position="445"/>
    </location>
</feature>
<name>A0A9P8KXS0_9PEZI</name>
<evidence type="ECO:0000256" key="1">
    <source>
        <dbReference type="SAM" id="MobiDB-lite"/>
    </source>
</evidence>
<feature type="region of interest" description="Disordered" evidence="1">
    <location>
        <begin position="178"/>
        <end position="504"/>
    </location>
</feature>
<sequence length="538" mass="59573">MPRPKRTKVNPSQPASRRVAQWTPAQSAVSKRRNPARKASNRAEHDSDDSDGLVTSFSRKQGSPAQLHEGMVMMRGGLGFGDVKGAHTRTRPASGRTENAGHAEAMERLKMRRNAALEAQKGEGSRRTEREITPENTIEKANEGRKNAEDTPGVESSVLVIANFKRRARQPSILRSAVEDLRGGEDEDAFEPEDESTPLKLSVSASILQQGPDFASSSSLSLSGSNPRKRKLTPRMEVPRSSPPIAFDLLSADPLQEHASSPPSLSEARDRHMEDRSREGSETLALPRSSSPVTRGTSTFPSSHSNPGHQRANMQATKRQRKEPPQKTQVKRVSQDGVSDVEDLRSNDEDSVEIAAPTRNSRRKDKQKKKAPISTATLQNLLPRRRRRAPHGEFDIMESSDLDPETTRLNEPSISSKKTTKRSQPHSDGRRLGRKAEFQKKDAPLKKRIAAAPVIRAPRTYERRISSDKENDGLPSSSVEEGDSLAPIDINEDTPSQENSKQTKRILKQVARKFKDVDNWELDFEEVTASSSSPLGAR</sequence>
<evidence type="ECO:0000313" key="3">
    <source>
        <dbReference type="Proteomes" id="UP000698800"/>
    </source>
</evidence>
<feature type="compositionally biased region" description="Polar residues" evidence="1">
    <location>
        <begin position="53"/>
        <end position="64"/>
    </location>
</feature>
<organism evidence="2 3">
    <name type="scientific">Glutinoglossum americanum</name>
    <dbReference type="NCBI Taxonomy" id="1670608"/>
    <lineage>
        <taxon>Eukaryota</taxon>
        <taxon>Fungi</taxon>
        <taxon>Dikarya</taxon>
        <taxon>Ascomycota</taxon>
        <taxon>Pezizomycotina</taxon>
        <taxon>Geoglossomycetes</taxon>
        <taxon>Geoglossales</taxon>
        <taxon>Geoglossaceae</taxon>
        <taxon>Glutinoglossum</taxon>
    </lineage>
</organism>
<feature type="compositionally biased region" description="Polar residues" evidence="1">
    <location>
        <begin position="288"/>
        <end position="317"/>
    </location>
</feature>
<dbReference type="EMBL" id="JAGHQL010000168">
    <property type="protein sequence ID" value="KAH0537004.1"/>
    <property type="molecule type" value="Genomic_DNA"/>
</dbReference>
<feature type="compositionally biased region" description="Basic residues" evidence="1">
    <location>
        <begin position="360"/>
        <end position="371"/>
    </location>
</feature>
<comment type="caution">
    <text evidence="2">The sequence shown here is derived from an EMBL/GenBank/DDBJ whole genome shotgun (WGS) entry which is preliminary data.</text>
</comment>
<dbReference type="Proteomes" id="UP000698800">
    <property type="component" value="Unassembled WGS sequence"/>
</dbReference>
<proteinExistence type="predicted"/>
<feature type="compositionally biased region" description="Basic and acidic residues" evidence="1">
    <location>
        <begin position="459"/>
        <end position="472"/>
    </location>
</feature>
<evidence type="ECO:0000313" key="2">
    <source>
        <dbReference type="EMBL" id="KAH0537004.1"/>
    </source>
</evidence>
<feature type="compositionally biased region" description="Acidic residues" evidence="1">
    <location>
        <begin position="185"/>
        <end position="196"/>
    </location>
</feature>
<feature type="compositionally biased region" description="Basic residues" evidence="1">
    <location>
        <begin position="30"/>
        <end position="40"/>
    </location>
</feature>
<protein>
    <submittedName>
        <fullName evidence="2">Uncharacterized protein</fullName>
    </submittedName>
</protein>
<feature type="compositionally biased region" description="Basic and acidic residues" evidence="1">
    <location>
        <begin position="120"/>
        <end position="149"/>
    </location>
</feature>
<reference evidence="2" key="1">
    <citation type="submission" date="2021-03" db="EMBL/GenBank/DDBJ databases">
        <title>Comparative genomics and phylogenomic investigation of the class Geoglossomycetes provide insights into ecological specialization and systematics.</title>
        <authorList>
            <person name="Melie T."/>
            <person name="Pirro S."/>
            <person name="Miller A.N."/>
            <person name="Quandt A."/>
        </authorList>
    </citation>
    <scope>NUCLEOTIDE SEQUENCE</scope>
    <source>
        <strain evidence="2">GBOQ0MN5Z8</strain>
    </source>
</reference>
<accession>A0A9P8KXS0</accession>
<feature type="region of interest" description="Disordered" evidence="1">
    <location>
        <begin position="1"/>
        <end position="67"/>
    </location>
</feature>
<keyword evidence="3" id="KW-1185">Reference proteome</keyword>
<dbReference type="AlphaFoldDB" id="A0A9P8KXS0"/>
<feature type="compositionally biased region" description="Acidic residues" evidence="1">
    <location>
        <begin position="395"/>
        <end position="404"/>
    </location>
</feature>